<dbReference type="AlphaFoldDB" id="X0QCE6"/>
<keyword evidence="3" id="KW-1185">Reference proteome</keyword>
<comment type="caution">
    <text evidence="2">The sequence shown here is derived from an EMBL/GenBank/DDBJ whole genome shotgun (WGS) entry which is preliminary data.</text>
</comment>
<organism evidence="2 3">
    <name type="scientific">Rhodococcus wratislaviensis NBRC 100605</name>
    <dbReference type="NCBI Taxonomy" id="1219028"/>
    <lineage>
        <taxon>Bacteria</taxon>
        <taxon>Bacillati</taxon>
        <taxon>Actinomycetota</taxon>
        <taxon>Actinomycetes</taxon>
        <taxon>Mycobacteriales</taxon>
        <taxon>Nocardiaceae</taxon>
        <taxon>Rhodococcus</taxon>
    </lineage>
</organism>
<feature type="region of interest" description="Disordered" evidence="1">
    <location>
        <begin position="61"/>
        <end position="91"/>
    </location>
</feature>
<evidence type="ECO:0000256" key="1">
    <source>
        <dbReference type="SAM" id="MobiDB-lite"/>
    </source>
</evidence>
<feature type="compositionally biased region" description="Polar residues" evidence="1">
    <location>
        <begin position="80"/>
        <end position="91"/>
    </location>
</feature>
<dbReference type="EMBL" id="BAWF01000073">
    <property type="protein sequence ID" value="GAF49262.1"/>
    <property type="molecule type" value="Genomic_DNA"/>
</dbReference>
<sequence length="124" mass="13974">MLCLRHDPACRTADHITTEPQLVFDLYRDAQILTSFPWLGALSGTRIIRQIGDDRTAMERNRTARVAPPRAHHRRYAATDTPQPDATCSTDSSDNFTAAWPPAICYDPNCSFPITPHSELRITH</sequence>
<evidence type="ECO:0000313" key="3">
    <source>
        <dbReference type="Proteomes" id="UP000019491"/>
    </source>
</evidence>
<accession>X0QCE6</accession>
<reference evidence="2 3" key="1">
    <citation type="submission" date="2014-02" db="EMBL/GenBank/DDBJ databases">
        <title>Whole genome shotgun sequence of Rhodococcus wratislaviensis NBRC 100605.</title>
        <authorList>
            <person name="Hosoyama A."/>
            <person name="Tsuchikane K."/>
            <person name="Yoshida I."/>
            <person name="Ohji S."/>
            <person name="Ichikawa N."/>
            <person name="Yamazoe A."/>
            <person name="Fujita N."/>
        </authorList>
    </citation>
    <scope>NUCLEOTIDE SEQUENCE [LARGE SCALE GENOMIC DNA]</scope>
    <source>
        <strain evidence="2 3">NBRC 100605</strain>
    </source>
</reference>
<protein>
    <submittedName>
        <fullName evidence="2">Uncharacterized protein</fullName>
    </submittedName>
</protein>
<name>X0QCE6_RHOWR</name>
<proteinExistence type="predicted"/>
<evidence type="ECO:0000313" key="2">
    <source>
        <dbReference type="EMBL" id="GAF49262.1"/>
    </source>
</evidence>
<dbReference type="Proteomes" id="UP000019491">
    <property type="component" value="Unassembled WGS sequence"/>
</dbReference>
<gene>
    <name evidence="2" type="ORF">RW1_073_00110</name>
</gene>